<sequence length="119" mass="13573">MELDRGCNQLNLAWVDLKVIYWDGRIQDDGADVGDPWSVVVLHSRTRRGWWMLSPICLGKWVVPQDLIHRRNLNGHPEGLILPQVKVPPIVIVFRFGVVAQMVVDVHFLCSQSCSQFSP</sequence>
<dbReference type="Proteomes" id="UP001497516">
    <property type="component" value="Chromosome 7"/>
</dbReference>
<dbReference type="AlphaFoldDB" id="A0AAV2FUG8"/>
<accession>A0AAV2FUG8</accession>
<proteinExistence type="predicted"/>
<protein>
    <submittedName>
        <fullName evidence="1">Uncharacterized protein</fullName>
    </submittedName>
</protein>
<dbReference type="EMBL" id="OZ034820">
    <property type="protein sequence ID" value="CAL1401602.1"/>
    <property type="molecule type" value="Genomic_DNA"/>
</dbReference>
<organism evidence="1 2">
    <name type="scientific">Linum trigynum</name>
    <dbReference type="NCBI Taxonomy" id="586398"/>
    <lineage>
        <taxon>Eukaryota</taxon>
        <taxon>Viridiplantae</taxon>
        <taxon>Streptophyta</taxon>
        <taxon>Embryophyta</taxon>
        <taxon>Tracheophyta</taxon>
        <taxon>Spermatophyta</taxon>
        <taxon>Magnoliopsida</taxon>
        <taxon>eudicotyledons</taxon>
        <taxon>Gunneridae</taxon>
        <taxon>Pentapetalae</taxon>
        <taxon>rosids</taxon>
        <taxon>fabids</taxon>
        <taxon>Malpighiales</taxon>
        <taxon>Linaceae</taxon>
        <taxon>Linum</taxon>
    </lineage>
</organism>
<evidence type="ECO:0000313" key="1">
    <source>
        <dbReference type="EMBL" id="CAL1401602.1"/>
    </source>
</evidence>
<name>A0AAV2FUG8_9ROSI</name>
<reference evidence="1 2" key="1">
    <citation type="submission" date="2024-04" db="EMBL/GenBank/DDBJ databases">
        <authorList>
            <person name="Fracassetti M."/>
        </authorList>
    </citation>
    <scope>NUCLEOTIDE SEQUENCE [LARGE SCALE GENOMIC DNA]</scope>
</reference>
<evidence type="ECO:0000313" key="2">
    <source>
        <dbReference type="Proteomes" id="UP001497516"/>
    </source>
</evidence>
<gene>
    <name evidence="1" type="ORF">LTRI10_LOCUS41650</name>
</gene>
<keyword evidence="2" id="KW-1185">Reference proteome</keyword>